<keyword evidence="1" id="KW-0732">Signal</keyword>
<feature type="chain" id="PRO_5026975729" description="Expansin-like EG45 domain-containing protein" evidence="1">
    <location>
        <begin position="17"/>
        <end position="224"/>
    </location>
</feature>
<name>A0A6J3LP20_9PEZI</name>
<dbReference type="RefSeq" id="XP_033454747.1">
    <property type="nucleotide sequence ID" value="XM_033608610.1"/>
</dbReference>
<gene>
    <name evidence="3" type="ORF">K489DRAFT_435684</name>
</gene>
<evidence type="ECO:0000256" key="1">
    <source>
        <dbReference type="SAM" id="SignalP"/>
    </source>
</evidence>
<feature type="signal peptide" evidence="1">
    <location>
        <begin position="1"/>
        <end position="16"/>
    </location>
</feature>
<dbReference type="AlphaFoldDB" id="A0A6J3LP20"/>
<evidence type="ECO:0000313" key="2">
    <source>
        <dbReference type="Proteomes" id="UP000504637"/>
    </source>
</evidence>
<evidence type="ECO:0000313" key="3">
    <source>
        <dbReference type="RefSeq" id="XP_033454747.1"/>
    </source>
</evidence>
<dbReference type="Proteomes" id="UP000504637">
    <property type="component" value="Unplaced"/>
</dbReference>
<sequence length="224" mass="23991">MQYLSLIFILATTAWAQGGGSNGSRPGGAQNGEYNIQWYSTTSCTPIFNAGRSLGCFGWYNGQCCERPMGSDVLIAVKVTAAVPGVVAFHEVTNQGGCGQCTRTAPINTCLPNNPFQTVRVYRIPQCPVDLVGSGAGELRRDTDTADGNSTELVVRQAANQDSTEPQADCGGVNVINVAGRRYAVDNSNRAAMVADFLEEKDDSVFSAKWEHMDVGEDTESYDV</sequence>
<dbReference type="GeneID" id="54366410"/>
<keyword evidence="2" id="KW-1185">Reference proteome</keyword>
<reference evidence="3" key="3">
    <citation type="submission" date="2025-08" db="UniProtKB">
        <authorList>
            <consortium name="RefSeq"/>
        </authorList>
    </citation>
    <scope>IDENTIFICATION</scope>
    <source>
        <strain evidence="3">CBS 342.82</strain>
    </source>
</reference>
<reference evidence="3" key="1">
    <citation type="submission" date="2020-01" db="EMBL/GenBank/DDBJ databases">
        <authorList>
            <consortium name="DOE Joint Genome Institute"/>
            <person name="Haridas S."/>
            <person name="Albert R."/>
            <person name="Binder M."/>
            <person name="Bloem J."/>
            <person name="Labutti K."/>
            <person name="Salamov A."/>
            <person name="Andreopoulos B."/>
            <person name="Baker S.E."/>
            <person name="Barry K."/>
            <person name="Bills G."/>
            <person name="Bluhm B.H."/>
            <person name="Cannon C."/>
            <person name="Castanera R."/>
            <person name="Culley D.E."/>
            <person name="Daum C."/>
            <person name="Ezra D."/>
            <person name="Gonzalez J.B."/>
            <person name="Henrissat B."/>
            <person name="Kuo A."/>
            <person name="Liang C."/>
            <person name="Lipzen A."/>
            <person name="Lutzoni F."/>
            <person name="Magnuson J."/>
            <person name="Mondo S."/>
            <person name="Nolan M."/>
            <person name="Ohm R."/>
            <person name="Pangilinan J."/>
            <person name="Park H.-J."/>
            <person name="Ramirez L."/>
            <person name="Alfaro M."/>
            <person name="Sun H."/>
            <person name="Tritt A."/>
            <person name="Yoshinaga Y."/>
            <person name="Zwiers L.-H."/>
            <person name="Turgeon B.G."/>
            <person name="Goodwin S.B."/>
            <person name="Spatafora J.W."/>
            <person name="Crous P.W."/>
            <person name="Grigoriev I.V."/>
        </authorList>
    </citation>
    <scope>NUCLEOTIDE SEQUENCE</scope>
    <source>
        <strain evidence="3">CBS 342.82</strain>
    </source>
</reference>
<proteinExistence type="predicted"/>
<reference evidence="3" key="2">
    <citation type="submission" date="2020-04" db="EMBL/GenBank/DDBJ databases">
        <authorList>
            <consortium name="NCBI Genome Project"/>
        </authorList>
    </citation>
    <scope>NUCLEOTIDE SEQUENCE</scope>
    <source>
        <strain evidence="3">CBS 342.82</strain>
    </source>
</reference>
<organism evidence="3">
    <name type="scientific">Dissoconium aciculare CBS 342.82</name>
    <dbReference type="NCBI Taxonomy" id="1314786"/>
    <lineage>
        <taxon>Eukaryota</taxon>
        <taxon>Fungi</taxon>
        <taxon>Dikarya</taxon>
        <taxon>Ascomycota</taxon>
        <taxon>Pezizomycotina</taxon>
        <taxon>Dothideomycetes</taxon>
        <taxon>Dothideomycetidae</taxon>
        <taxon>Mycosphaerellales</taxon>
        <taxon>Dissoconiaceae</taxon>
        <taxon>Dissoconium</taxon>
    </lineage>
</organism>
<accession>A0A6J3LP20</accession>
<protein>
    <recommendedName>
        <fullName evidence="4">Expansin-like EG45 domain-containing protein</fullName>
    </recommendedName>
</protein>
<evidence type="ECO:0008006" key="4">
    <source>
        <dbReference type="Google" id="ProtNLM"/>
    </source>
</evidence>